<evidence type="ECO:0000259" key="1">
    <source>
        <dbReference type="PROSITE" id="PS50011"/>
    </source>
</evidence>
<dbReference type="HOGENOM" id="CLU_000288_31_3_1"/>
<dbReference type="InterPro" id="IPR011009">
    <property type="entry name" value="Kinase-like_dom_sf"/>
</dbReference>
<dbReference type="STRING" id="1442368.A0A0D2G7P3"/>
<dbReference type="InterPro" id="IPR050167">
    <property type="entry name" value="Ser_Thr_protein_kinase"/>
</dbReference>
<dbReference type="PANTHER" id="PTHR23257">
    <property type="entry name" value="SERINE-THREONINE PROTEIN KINASE"/>
    <property type="match status" value="1"/>
</dbReference>
<dbReference type="PROSITE" id="PS50011">
    <property type="entry name" value="PROTEIN_KINASE_DOM"/>
    <property type="match status" value="1"/>
</dbReference>
<dbReference type="InterPro" id="IPR000719">
    <property type="entry name" value="Prot_kinase_dom"/>
</dbReference>
<dbReference type="GO" id="GO:0005737">
    <property type="term" value="C:cytoplasm"/>
    <property type="evidence" value="ECO:0007669"/>
    <property type="project" value="TreeGrafter"/>
</dbReference>
<dbReference type="VEuPathDB" id="FungiDB:Z517_09122"/>
<dbReference type="GO" id="GO:0007165">
    <property type="term" value="P:signal transduction"/>
    <property type="evidence" value="ECO:0007669"/>
    <property type="project" value="TreeGrafter"/>
</dbReference>
<evidence type="ECO:0000313" key="3">
    <source>
        <dbReference type="Proteomes" id="UP000053029"/>
    </source>
</evidence>
<sequence length="280" mass="31637">MAEWADKLEGYTGNLPLISYGVSGAVLVLDDKTVIKNFIGGEERKLDEIIEREIYGRLGHHPSIVKCMEMHHKGIILERLECCLRQRLIELRQRNELPTKGQILKWSRQVSEGIQYIHGKNVFQVDIGTHNILLDNQDNVKLCDFAGSSIDEGDFTVVPGGCEGFHLFHKKGTKPSIHTELFALGSAIFEMSTTWRPYHDKTDNEIKARYDAGEFPDTDDLILGPVMRKCWSFQYSSAAEVVDEIDKIIAECSPSTYDGWSQEAAQEGEQMVKSSLEVSR</sequence>
<reference evidence="2 3" key="1">
    <citation type="submission" date="2015-01" db="EMBL/GenBank/DDBJ databases">
        <title>The Genome Sequence of Fonsecaea pedrosoi CBS 271.37.</title>
        <authorList>
            <consortium name="The Broad Institute Genomics Platform"/>
            <person name="Cuomo C."/>
            <person name="de Hoog S."/>
            <person name="Gorbushina A."/>
            <person name="Stielow B."/>
            <person name="Teixiera M."/>
            <person name="Abouelleil A."/>
            <person name="Chapman S.B."/>
            <person name="Priest M."/>
            <person name="Young S.K."/>
            <person name="Wortman J."/>
            <person name="Nusbaum C."/>
            <person name="Birren B."/>
        </authorList>
    </citation>
    <scope>NUCLEOTIDE SEQUENCE [LARGE SCALE GENOMIC DNA]</scope>
    <source>
        <strain evidence="2 3">CBS 271.37</strain>
    </source>
</reference>
<keyword evidence="3" id="KW-1185">Reference proteome</keyword>
<evidence type="ECO:0000313" key="2">
    <source>
        <dbReference type="EMBL" id="KIW76678.1"/>
    </source>
</evidence>
<dbReference type="SUPFAM" id="SSF56112">
    <property type="entry name" value="Protein kinase-like (PK-like)"/>
    <property type="match status" value="1"/>
</dbReference>
<accession>A0A0D2G7P3</accession>
<dbReference type="EMBL" id="KN846974">
    <property type="protein sequence ID" value="KIW76678.1"/>
    <property type="molecule type" value="Genomic_DNA"/>
</dbReference>
<dbReference type="AlphaFoldDB" id="A0A0D2G7P3"/>
<organism evidence="2 3">
    <name type="scientific">Fonsecaea pedrosoi CBS 271.37</name>
    <dbReference type="NCBI Taxonomy" id="1442368"/>
    <lineage>
        <taxon>Eukaryota</taxon>
        <taxon>Fungi</taxon>
        <taxon>Dikarya</taxon>
        <taxon>Ascomycota</taxon>
        <taxon>Pezizomycotina</taxon>
        <taxon>Eurotiomycetes</taxon>
        <taxon>Chaetothyriomycetidae</taxon>
        <taxon>Chaetothyriales</taxon>
        <taxon>Herpotrichiellaceae</taxon>
        <taxon>Fonsecaea</taxon>
    </lineage>
</organism>
<name>A0A0D2G7P3_9EURO</name>
<feature type="domain" description="Protein kinase" evidence="1">
    <location>
        <begin position="12"/>
        <end position="280"/>
    </location>
</feature>
<dbReference type="Pfam" id="PF00069">
    <property type="entry name" value="Pkinase"/>
    <property type="match status" value="1"/>
</dbReference>
<dbReference type="GO" id="GO:0004672">
    <property type="term" value="F:protein kinase activity"/>
    <property type="evidence" value="ECO:0007669"/>
    <property type="project" value="InterPro"/>
</dbReference>
<dbReference type="Gene3D" id="1.10.510.10">
    <property type="entry name" value="Transferase(Phosphotransferase) domain 1"/>
    <property type="match status" value="1"/>
</dbReference>
<gene>
    <name evidence="2" type="ORF">Z517_09122</name>
</gene>
<dbReference type="RefSeq" id="XP_013280486.1">
    <property type="nucleotide sequence ID" value="XM_013425032.1"/>
</dbReference>
<dbReference type="GeneID" id="25308612"/>
<protein>
    <recommendedName>
        <fullName evidence="1">Protein kinase domain-containing protein</fullName>
    </recommendedName>
</protein>
<proteinExistence type="predicted"/>
<dbReference type="OrthoDB" id="5338352at2759"/>
<dbReference type="Proteomes" id="UP000053029">
    <property type="component" value="Unassembled WGS sequence"/>
</dbReference>
<dbReference type="GO" id="GO:0005524">
    <property type="term" value="F:ATP binding"/>
    <property type="evidence" value="ECO:0007669"/>
    <property type="project" value="InterPro"/>
</dbReference>